<proteinExistence type="predicted"/>
<comment type="caution">
    <text evidence="1">The sequence shown here is derived from an EMBL/GenBank/DDBJ whole genome shotgun (WGS) entry which is preliminary data.</text>
</comment>
<protein>
    <submittedName>
        <fullName evidence="1">Uncharacterized protein</fullName>
    </submittedName>
</protein>
<keyword evidence="2" id="KW-1185">Reference proteome</keyword>
<dbReference type="EMBL" id="JBBGZA010000001">
    <property type="protein sequence ID" value="MEJ5095522.1"/>
    <property type="molecule type" value="Genomic_DNA"/>
</dbReference>
<organism evidence="1 2">
    <name type="scientific">Sphingomonas molluscorum</name>
    <dbReference type="NCBI Taxonomy" id="418184"/>
    <lineage>
        <taxon>Bacteria</taxon>
        <taxon>Pseudomonadati</taxon>
        <taxon>Pseudomonadota</taxon>
        <taxon>Alphaproteobacteria</taxon>
        <taxon>Sphingomonadales</taxon>
        <taxon>Sphingomonadaceae</taxon>
        <taxon>Sphingomonas</taxon>
    </lineage>
</organism>
<sequence>METYWRQSFNDPDVFEAGLSAFAQILDKPTLLEVLSASGVAISPRVIMALAQHQGAFDEELSGLQLNLEKADAGDLRSATLLIGLQRAPSTLFSDRHPVSSVIGDLNTHEDRVVAQYSFWATAEHPALDLRSVSVPPTVFSQLVPNVQAWAYRVLTKTSQTAEKHNDLIVEGSESEHASVREGVAIGLRDIFFDSLDAIVIDWSLSEDDIVIREKLWEHMAANAQHSAGYREEVERAYRSSAINSNLRVRLEAACKDKGLSLTFKKIALQTGDPDLFTQLAGGTVTNNNQTFNAAVQAGALSNAGPGNTGTVNIGQQQQSVAAVEADLKELLSHLQRQPASNEKEKVMAAVEDAAKAPTKSKVGKVVDWLKSAKEGMTSITDISDKAGSFYSRIAPALEYLPDML</sequence>
<evidence type="ECO:0000313" key="2">
    <source>
        <dbReference type="Proteomes" id="UP001380365"/>
    </source>
</evidence>
<accession>A0ABU8Q7K8</accession>
<name>A0ABU8Q7K8_9SPHN</name>
<evidence type="ECO:0000313" key="1">
    <source>
        <dbReference type="EMBL" id="MEJ5095522.1"/>
    </source>
</evidence>
<gene>
    <name evidence="1" type="ORF">WH159_13355</name>
</gene>
<dbReference type="RefSeq" id="WP_165889964.1">
    <property type="nucleotide sequence ID" value="NZ_JBBGZA010000001.1"/>
</dbReference>
<dbReference type="Proteomes" id="UP001380365">
    <property type="component" value="Unassembled WGS sequence"/>
</dbReference>
<reference evidence="1 2" key="1">
    <citation type="submission" date="2023-12" db="EMBL/GenBank/DDBJ databases">
        <title>Gut-associated functions are favored during microbiome assembly across C. elegans life.</title>
        <authorList>
            <person name="Zimmermann J."/>
        </authorList>
    </citation>
    <scope>NUCLEOTIDE SEQUENCE [LARGE SCALE GENOMIC DNA]</scope>
    <source>
        <strain evidence="1 2">JUb134</strain>
    </source>
</reference>